<accession>A0A6A0AJT7</accession>
<organism evidence="3 4">
    <name type="scientific">Haematococcus lacustris</name>
    <name type="common">Green alga</name>
    <name type="synonym">Haematococcus pluvialis</name>
    <dbReference type="NCBI Taxonomy" id="44745"/>
    <lineage>
        <taxon>Eukaryota</taxon>
        <taxon>Viridiplantae</taxon>
        <taxon>Chlorophyta</taxon>
        <taxon>core chlorophytes</taxon>
        <taxon>Chlorophyceae</taxon>
        <taxon>CS clade</taxon>
        <taxon>Chlamydomonadales</taxon>
        <taxon>Haematococcaceae</taxon>
        <taxon>Haematococcus</taxon>
    </lineage>
</organism>
<dbReference type="GO" id="GO:0005737">
    <property type="term" value="C:cytoplasm"/>
    <property type="evidence" value="ECO:0007669"/>
    <property type="project" value="TreeGrafter"/>
</dbReference>
<evidence type="ECO:0000259" key="2">
    <source>
        <dbReference type="PROSITE" id="PS50076"/>
    </source>
</evidence>
<evidence type="ECO:0000256" key="1">
    <source>
        <dbReference type="SAM" id="MobiDB-lite"/>
    </source>
</evidence>
<proteinExistence type="predicted"/>
<reference evidence="3 4" key="1">
    <citation type="submission" date="2020-02" db="EMBL/GenBank/DDBJ databases">
        <title>Draft genome sequence of Haematococcus lacustris strain NIES-144.</title>
        <authorList>
            <person name="Morimoto D."/>
            <person name="Nakagawa S."/>
            <person name="Yoshida T."/>
            <person name="Sawayama S."/>
        </authorList>
    </citation>
    <scope>NUCLEOTIDE SEQUENCE [LARGE SCALE GENOMIC DNA]</scope>
    <source>
        <strain evidence="3 4">NIES-144</strain>
    </source>
</reference>
<dbReference type="Gene3D" id="1.10.287.110">
    <property type="entry name" value="DnaJ domain"/>
    <property type="match status" value="1"/>
</dbReference>
<sequence>MHTWRPQLNSTRFHHRVPTTVASPAYATRERTSIITRFVANQSLYEVLGVDQAATEQDIKRSYRRKALKLHPDVNKAADAQQQFMEAKMAFETLSDSRKRAEYDRRLRMGKGGASDWRSDGYGGSGSRTGGSRAQKPESSYSL</sequence>
<dbReference type="PANTHER" id="PTHR43096:SF58">
    <property type="entry name" value="CHAPERONE DNAJ-DOMAIN SUPERFAMILY PROTEIN"/>
    <property type="match status" value="1"/>
</dbReference>
<evidence type="ECO:0000313" key="4">
    <source>
        <dbReference type="Proteomes" id="UP000485058"/>
    </source>
</evidence>
<dbReference type="AlphaFoldDB" id="A0A6A0AJT7"/>
<gene>
    <name evidence="3" type="ORF">HaLaN_31779</name>
</gene>
<name>A0A6A0AJT7_HAELA</name>
<dbReference type="PRINTS" id="PR00625">
    <property type="entry name" value="JDOMAIN"/>
</dbReference>
<dbReference type="PANTHER" id="PTHR43096">
    <property type="entry name" value="DNAJ HOMOLOG 1, MITOCHONDRIAL-RELATED"/>
    <property type="match status" value="1"/>
</dbReference>
<dbReference type="Proteomes" id="UP000485058">
    <property type="component" value="Unassembled WGS sequence"/>
</dbReference>
<dbReference type="EMBL" id="BLLF01006774">
    <property type="protein sequence ID" value="GFH32541.1"/>
    <property type="molecule type" value="Genomic_DNA"/>
</dbReference>
<feature type="non-terminal residue" evidence="3">
    <location>
        <position position="143"/>
    </location>
</feature>
<dbReference type="InterPro" id="IPR018253">
    <property type="entry name" value="DnaJ_domain_CS"/>
</dbReference>
<dbReference type="SUPFAM" id="SSF46565">
    <property type="entry name" value="Chaperone J-domain"/>
    <property type="match status" value="1"/>
</dbReference>
<dbReference type="Pfam" id="PF00226">
    <property type="entry name" value="DnaJ"/>
    <property type="match status" value="1"/>
</dbReference>
<comment type="caution">
    <text evidence="3">The sequence shown here is derived from an EMBL/GenBank/DDBJ whole genome shotgun (WGS) entry which is preliminary data.</text>
</comment>
<dbReference type="PROSITE" id="PS00636">
    <property type="entry name" value="DNAJ_1"/>
    <property type="match status" value="1"/>
</dbReference>
<evidence type="ECO:0000313" key="3">
    <source>
        <dbReference type="EMBL" id="GFH32541.1"/>
    </source>
</evidence>
<dbReference type="PROSITE" id="PS50076">
    <property type="entry name" value="DNAJ_2"/>
    <property type="match status" value="1"/>
</dbReference>
<feature type="domain" description="J" evidence="2">
    <location>
        <begin position="43"/>
        <end position="107"/>
    </location>
</feature>
<dbReference type="InterPro" id="IPR001623">
    <property type="entry name" value="DnaJ_domain"/>
</dbReference>
<keyword evidence="4" id="KW-1185">Reference proteome</keyword>
<dbReference type="GO" id="GO:0042026">
    <property type="term" value="P:protein refolding"/>
    <property type="evidence" value="ECO:0007669"/>
    <property type="project" value="TreeGrafter"/>
</dbReference>
<dbReference type="GO" id="GO:0051082">
    <property type="term" value="F:unfolded protein binding"/>
    <property type="evidence" value="ECO:0007669"/>
    <property type="project" value="TreeGrafter"/>
</dbReference>
<feature type="non-terminal residue" evidence="3">
    <location>
        <position position="1"/>
    </location>
</feature>
<feature type="region of interest" description="Disordered" evidence="1">
    <location>
        <begin position="101"/>
        <end position="143"/>
    </location>
</feature>
<dbReference type="SMART" id="SM00271">
    <property type="entry name" value="DnaJ"/>
    <property type="match status" value="1"/>
</dbReference>
<dbReference type="InterPro" id="IPR036869">
    <property type="entry name" value="J_dom_sf"/>
</dbReference>
<dbReference type="CDD" id="cd06257">
    <property type="entry name" value="DnaJ"/>
    <property type="match status" value="1"/>
</dbReference>
<protein>
    <submittedName>
        <fullName evidence="3">J domain-containing protein</fullName>
    </submittedName>
</protein>